<dbReference type="InterPro" id="IPR001182">
    <property type="entry name" value="FtsW/RodA"/>
</dbReference>
<feature type="transmembrane region" description="Helical" evidence="6">
    <location>
        <begin position="146"/>
        <end position="163"/>
    </location>
</feature>
<dbReference type="PROSITE" id="PS00428">
    <property type="entry name" value="FTSW_RODA_SPOVE"/>
    <property type="match status" value="1"/>
</dbReference>
<dbReference type="PROSITE" id="PS51257">
    <property type="entry name" value="PROKAR_LIPOPROTEIN"/>
    <property type="match status" value="1"/>
</dbReference>
<name>A0ABY9JRJ0_9BACI</name>
<feature type="transmembrane region" description="Helical" evidence="6">
    <location>
        <begin position="169"/>
        <end position="185"/>
    </location>
</feature>
<feature type="transmembrane region" description="Helical" evidence="6">
    <location>
        <begin position="284"/>
        <end position="305"/>
    </location>
</feature>
<evidence type="ECO:0000256" key="4">
    <source>
        <dbReference type="ARBA" id="ARBA00022989"/>
    </source>
</evidence>
<reference evidence="7 8" key="1">
    <citation type="submission" date="2023-06" db="EMBL/GenBank/DDBJ databases">
        <title>Five Gram-positive bacteria isolated from mangrove sediments in Shenzhen, Guangdong, China.</title>
        <authorList>
            <person name="Yu S."/>
            <person name="Zheng W."/>
            <person name="Huang Y."/>
        </authorList>
    </citation>
    <scope>NUCLEOTIDE SEQUENCE [LARGE SCALE GENOMIC DNA]</scope>
    <source>
        <strain evidence="7 8">SaN35-3</strain>
    </source>
</reference>
<keyword evidence="3" id="KW-0133">Cell shape</keyword>
<gene>
    <name evidence="7" type="ORF">LC087_14280</name>
</gene>
<dbReference type="InterPro" id="IPR018365">
    <property type="entry name" value="Cell_cycle_FtsW-rel_CS"/>
</dbReference>
<feature type="transmembrane region" description="Helical" evidence="6">
    <location>
        <begin position="317"/>
        <end position="342"/>
    </location>
</feature>
<dbReference type="PANTHER" id="PTHR30474:SF1">
    <property type="entry name" value="PEPTIDOGLYCAN GLYCOSYLTRANSFERASE MRDB"/>
    <property type="match status" value="1"/>
</dbReference>
<organism evidence="7 8">
    <name type="scientific">Bacillus carboniphilus</name>
    <dbReference type="NCBI Taxonomy" id="86663"/>
    <lineage>
        <taxon>Bacteria</taxon>
        <taxon>Bacillati</taxon>
        <taxon>Bacillota</taxon>
        <taxon>Bacilli</taxon>
        <taxon>Bacillales</taxon>
        <taxon>Bacillaceae</taxon>
        <taxon>Bacillus</taxon>
    </lineage>
</organism>
<keyword evidence="5 6" id="KW-0472">Membrane</keyword>
<sequence length="385" mass="43571">MTKHKNNFDYNLFFYIFLLMIFSCICMYSAQQNALIKDEYLLKQIAWFIIGLIIVLCIFYFDFEAVMKLTPIAYIIGILMLISVLLAPNTIAPVRNGAKSWFVIKGIGSIQPSEFMKIFLILMLSYVIARHRENHSMTILASEYKLMLKIGVLSLIPISLTYLQNDFGTSLVMVIITLGMIFLSINWRIDLLIFISGIIIIASLTGIFLINPQLLLKVFDEYQLNRIYSWLDPFSYAQGIGYQLKQSILAVGSGMMNGVGFDNNQVKVPESHTDFIFAIVAEEFGFLGASLLISLYFLIIFRMVFIFVKNKDKLFESLICIGMMSLISFHVFQNIGMVIGLIPITGIPLPLMSYGGSSILTTMIGFGLVLNVSLKKKDFFFSEEG</sequence>
<feature type="transmembrane region" description="Helical" evidence="6">
    <location>
        <begin position="12"/>
        <end position="30"/>
    </location>
</feature>
<evidence type="ECO:0000256" key="1">
    <source>
        <dbReference type="ARBA" id="ARBA00004141"/>
    </source>
</evidence>
<proteinExistence type="predicted"/>
<evidence type="ECO:0000256" key="5">
    <source>
        <dbReference type="ARBA" id="ARBA00023136"/>
    </source>
</evidence>
<feature type="transmembrane region" description="Helical" evidence="6">
    <location>
        <begin position="72"/>
        <end position="91"/>
    </location>
</feature>
<dbReference type="EC" id="2.4.1.129" evidence="7"/>
<dbReference type="Proteomes" id="UP001197974">
    <property type="component" value="Chromosome"/>
</dbReference>
<dbReference type="PANTHER" id="PTHR30474">
    <property type="entry name" value="CELL CYCLE PROTEIN"/>
    <property type="match status" value="1"/>
</dbReference>
<evidence type="ECO:0000313" key="7">
    <source>
        <dbReference type="EMBL" id="WLR41952.1"/>
    </source>
</evidence>
<keyword evidence="4 6" id="KW-1133">Transmembrane helix</keyword>
<feature type="transmembrane region" description="Helical" evidence="6">
    <location>
        <begin position="354"/>
        <end position="374"/>
    </location>
</feature>
<dbReference type="GO" id="GO:0016757">
    <property type="term" value="F:glycosyltransferase activity"/>
    <property type="evidence" value="ECO:0007669"/>
    <property type="project" value="UniProtKB-KW"/>
</dbReference>
<feature type="transmembrane region" description="Helical" evidence="6">
    <location>
        <begin position="45"/>
        <end position="63"/>
    </location>
</feature>
<accession>A0ABY9JRJ0</accession>
<evidence type="ECO:0000256" key="2">
    <source>
        <dbReference type="ARBA" id="ARBA00022692"/>
    </source>
</evidence>
<dbReference type="EMBL" id="CP129013">
    <property type="protein sequence ID" value="WLR41952.1"/>
    <property type="molecule type" value="Genomic_DNA"/>
</dbReference>
<dbReference type="Pfam" id="PF01098">
    <property type="entry name" value="FTSW_RODA_SPOVE"/>
    <property type="match status" value="1"/>
</dbReference>
<dbReference type="RefSeq" id="WP_226543471.1">
    <property type="nucleotide sequence ID" value="NZ_CP129013.1"/>
</dbReference>
<evidence type="ECO:0000256" key="3">
    <source>
        <dbReference type="ARBA" id="ARBA00022960"/>
    </source>
</evidence>
<protein>
    <submittedName>
        <fullName evidence="7">FtsW/RodA/SpoVE family cell cycle protein</fullName>
        <ecNumber evidence="7">2.4.1.129</ecNumber>
    </submittedName>
</protein>
<keyword evidence="8" id="KW-1185">Reference proteome</keyword>
<feature type="transmembrane region" description="Helical" evidence="6">
    <location>
        <begin position="192"/>
        <end position="210"/>
    </location>
</feature>
<keyword evidence="7" id="KW-0328">Glycosyltransferase</keyword>
<comment type="subcellular location">
    <subcellularLocation>
        <location evidence="1">Membrane</location>
        <topology evidence="1">Multi-pass membrane protein</topology>
    </subcellularLocation>
</comment>
<feature type="transmembrane region" description="Helical" evidence="6">
    <location>
        <begin position="103"/>
        <end position="126"/>
    </location>
</feature>
<evidence type="ECO:0000313" key="8">
    <source>
        <dbReference type="Proteomes" id="UP001197974"/>
    </source>
</evidence>
<keyword evidence="2 6" id="KW-0812">Transmembrane</keyword>
<keyword evidence="7" id="KW-0808">Transferase</keyword>
<evidence type="ECO:0000256" key="6">
    <source>
        <dbReference type="SAM" id="Phobius"/>
    </source>
</evidence>